<feature type="compositionally biased region" description="Low complexity" evidence="9">
    <location>
        <begin position="94"/>
        <end position="106"/>
    </location>
</feature>
<dbReference type="GeneID" id="37270363"/>
<sequence length="788" mass="85623">MSRRSAPADSTEPTFAEGFINHKVVSKAERRAIHEAAEKAAQEKKAAKKAANQAKIDAAAQAKEQRKAAAARKAERKARHEAEVKAAQERKAAKQAAAPAGPAAAGAKKKSKQIVDTAEGERSREERYRAQQAQHRAPAPKLPMPRKEASSAPRAAMKAESASRKADEVPRFDAAFTFPDDAGPSAAGPSSSARVAAPKEEEAEEEEGEWMGDASFTLDAAPSQPFGLEALAKPVVRAPSPLRQEQQVNGLLLPGHVQIDAPAASPERTAAQEEEARKDDLAAQGELGDYAQLDDTSGKGRYYDAEEKAERLAREECPVCGELGHDKKGCTHSQCLACGALDEHSTRDCPLGVVCFRCGNTGHRSQNCPVPRRHGGYQSSCARCGSPRHVEKNCPTLWRIYAFSTNGEWRRFRRRKAMGADESDGNASGSDMAVSSGEDDAARKKRERSPARDWDPAVLWCYNCAAAGSHWGDDCPLPRCNPTRSSGDPSTFSDFLSRSGPFGQYLPDAPDPWETSYGDSRGAGGSRQSHHMPASRAGAGIEFSVGPGASMHLAADPSRGAAQTVDDLFAGIRPAGRGHSRARRQPDHGSSRTSSRDEQASKRRRHEEAERDEEPDWFDRHSAPSGSKGSHAGRQGQSLAERLASGSSPRNGGSSSKRPRRDMDSDSDSDDSHSRSGRSDRKGGKKSSKNERMRQRKEQSERDRAAHQARVAAGGGSSERIDEDARREQSRRDRERNRLAEEARSRRAGHENRSRGEPSFGPYSRDDGERRAPQSDSRGFRPQYNGGY</sequence>
<keyword evidence="3" id="KW-0479">Metal-binding</keyword>
<dbReference type="SMART" id="SM00343">
    <property type="entry name" value="ZnF_C2HC"/>
    <property type="match status" value="5"/>
</dbReference>
<keyword evidence="2" id="KW-0507">mRNA processing</keyword>
<dbReference type="RefSeq" id="XP_025597200.1">
    <property type="nucleotide sequence ID" value="XM_025742819.1"/>
</dbReference>
<feature type="compositionally biased region" description="Low complexity" evidence="9">
    <location>
        <begin position="179"/>
        <end position="196"/>
    </location>
</feature>
<dbReference type="GO" id="GO:0071031">
    <property type="term" value="P:nuclear mRNA surveillance of mRNA 3'-end processing"/>
    <property type="evidence" value="ECO:0007669"/>
    <property type="project" value="TreeGrafter"/>
</dbReference>
<feature type="region of interest" description="Disordered" evidence="9">
    <location>
        <begin position="484"/>
        <end position="534"/>
    </location>
</feature>
<dbReference type="GO" id="GO:0071037">
    <property type="term" value="P:nuclear polyadenylation-dependent snRNA catabolic process"/>
    <property type="evidence" value="ECO:0007669"/>
    <property type="project" value="TreeGrafter"/>
</dbReference>
<dbReference type="GO" id="GO:0071039">
    <property type="term" value="P:nuclear polyadenylation-dependent CUT catabolic process"/>
    <property type="evidence" value="ECO:0007669"/>
    <property type="project" value="TreeGrafter"/>
</dbReference>
<evidence type="ECO:0000256" key="7">
    <source>
        <dbReference type="ARBA" id="ARBA00023242"/>
    </source>
</evidence>
<evidence type="ECO:0000259" key="10">
    <source>
        <dbReference type="PROSITE" id="PS50158"/>
    </source>
</evidence>
<evidence type="ECO:0000256" key="9">
    <source>
        <dbReference type="SAM" id="MobiDB-lite"/>
    </source>
</evidence>
<feature type="compositionally biased region" description="Basic and acidic residues" evidence="9">
    <location>
        <begin position="764"/>
        <end position="773"/>
    </location>
</feature>
<dbReference type="EMBL" id="KZ819297">
    <property type="protein sequence ID" value="PWN96921.1"/>
    <property type="molecule type" value="Genomic_DNA"/>
</dbReference>
<dbReference type="OrthoDB" id="7608935at2759"/>
<keyword evidence="6" id="KW-0862">Zinc</keyword>
<feature type="compositionally biased region" description="Polar residues" evidence="9">
    <location>
        <begin position="484"/>
        <end position="496"/>
    </location>
</feature>
<dbReference type="Gene3D" id="4.10.60.10">
    <property type="entry name" value="Zinc finger, CCHC-type"/>
    <property type="match status" value="1"/>
</dbReference>
<organism evidence="11 12">
    <name type="scientific">Tilletiopsis washingtonensis</name>
    <dbReference type="NCBI Taxonomy" id="58919"/>
    <lineage>
        <taxon>Eukaryota</taxon>
        <taxon>Fungi</taxon>
        <taxon>Dikarya</taxon>
        <taxon>Basidiomycota</taxon>
        <taxon>Ustilaginomycotina</taxon>
        <taxon>Exobasidiomycetes</taxon>
        <taxon>Entylomatales</taxon>
        <taxon>Entylomatales incertae sedis</taxon>
        <taxon>Tilletiopsis</taxon>
    </lineage>
</organism>
<evidence type="ECO:0000256" key="2">
    <source>
        <dbReference type="ARBA" id="ARBA00022664"/>
    </source>
</evidence>
<dbReference type="InterPro" id="IPR036875">
    <property type="entry name" value="Znf_CCHC_sf"/>
</dbReference>
<feature type="compositionally biased region" description="Basic and acidic residues" evidence="9">
    <location>
        <begin position="119"/>
        <end position="129"/>
    </location>
</feature>
<feature type="compositionally biased region" description="Basic and acidic residues" evidence="9">
    <location>
        <begin position="670"/>
        <end position="706"/>
    </location>
</feature>
<feature type="compositionally biased region" description="Basic and acidic residues" evidence="9">
    <location>
        <begin position="161"/>
        <end position="171"/>
    </location>
</feature>
<dbReference type="AlphaFoldDB" id="A0A316Z5T4"/>
<keyword evidence="4" id="KW-0677">Repeat</keyword>
<dbReference type="GO" id="GO:0003723">
    <property type="term" value="F:RNA binding"/>
    <property type="evidence" value="ECO:0007669"/>
    <property type="project" value="TreeGrafter"/>
</dbReference>
<keyword evidence="5 8" id="KW-0863">Zinc-finger</keyword>
<dbReference type="InterPro" id="IPR051644">
    <property type="entry name" value="TRAMP_AT-DNA-binding"/>
</dbReference>
<dbReference type="Pfam" id="PF00098">
    <property type="entry name" value="zf-CCHC"/>
    <property type="match status" value="1"/>
</dbReference>
<feature type="compositionally biased region" description="Low complexity" evidence="9">
    <location>
        <begin position="645"/>
        <end position="656"/>
    </location>
</feature>
<keyword evidence="7" id="KW-0539">Nucleus</keyword>
<evidence type="ECO:0000313" key="11">
    <source>
        <dbReference type="EMBL" id="PWN96921.1"/>
    </source>
</evidence>
<dbReference type="STRING" id="58919.A0A316Z5T4"/>
<feature type="compositionally biased region" description="Basic and acidic residues" evidence="9">
    <location>
        <begin position="584"/>
        <end position="609"/>
    </location>
</feature>
<dbReference type="PANTHER" id="PTHR46543:SF1">
    <property type="entry name" value="ZINC FINGER CCHC DOMAIN-CONTAINING PROTEIN 7"/>
    <property type="match status" value="1"/>
</dbReference>
<evidence type="ECO:0000256" key="1">
    <source>
        <dbReference type="ARBA" id="ARBA00004123"/>
    </source>
</evidence>
<feature type="compositionally biased region" description="Low complexity" evidence="9">
    <location>
        <begin position="49"/>
        <end position="62"/>
    </location>
</feature>
<dbReference type="PANTHER" id="PTHR46543">
    <property type="entry name" value="ZINC FINGER CCHC DOMAIN-CONTAINING PROTEIN 7"/>
    <property type="match status" value="1"/>
</dbReference>
<gene>
    <name evidence="11" type="ORF">FA09DRAFT_330981</name>
</gene>
<feature type="domain" description="CCHC-type" evidence="10">
    <location>
        <begin position="381"/>
        <end position="395"/>
    </location>
</feature>
<keyword evidence="12" id="KW-1185">Reference proteome</keyword>
<dbReference type="GO" id="GO:0031499">
    <property type="term" value="C:TRAMP complex"/>
    <property type="evidence" value="ECO:0007669"/>
    <property type="project" value="TreeGrafter"/>
</dbReference>
<dbReference type="GO" id="GO:0008270">
    <property type="term" value="F:zinc ion binding"/>
    <property type="evidence" value="ECO:0007669"/>
    <property type="project" value="UniProtKB-KW"/>
</dbReference>
<dbReference type="GO" id="GO:0071038">
    <property type="term" value="P:TRAMP-dependent tRNA surveillance pathway"/>
    <property type="evidence" value="ECO:0007669"/>
    <property type="project" value="TreeGrafter"/>
</dbReference>
<evidence type="ECO:0000256" key="8">
    <source>
        <dbReference type="PROSITE-ProRule" id="PRU00047"/>
    </source>
</evidence>
<feature type="compositionally biased region" description="Basic and acidic residues" evidence="9">
    <location>
        <begin position="719"/>
        <end position="756"/>
    </location>
</feature>
<dbReference type="SUPFAM" id="SSF57756">
    <property type="entry name" value="Retrovirus zinc finger-like domains"/>
    <property type="match status" value="1"/>
</dbReference>
<dbReference type="Proteomes" id="UP000245946">
    <property type="component" value="Unassembled WGS sequence"/>
</dbReference>
<dbReference type="GO" id="GO:0071036">
    <property type="term" value="P:nuclear polyadenylation-dependent snoRNA catabolic process"/>
    <property type="evidence" value="ECO:0007669"/>
    <property type="project" value="TreeGrafter"/>
</dbReference>
<feature type="region of interest" description="Disordered" evidence="9">
    <location>
        <begin position="35"/>
        <end position="210"/>
    </location>
</feature>
<evidence type="ECO:0000256" key="6">
    <source>
        <dbReference type="ARBA" id="ARBA00022833"/>
    </source>
</evidence>
<feature type="compositionally biased region" description="Basic and acidic residues" evidence="9">
    <location>
        <begin position="78"/>
        <end position="92"/>
    </location>
</feature>
<feature type="domain" description="CCHC-type" evidence="10">
    <location>
        <begin position="355"/>
        <end position="369"/>
    </location>
</feature>
<evidence type="ECO:0000256" key="3">
    <source>
        <dbReference type="ARBA" id="ARBA00022723"/>
    </source>
</evidence>
<evidence type="ECO:0000256" key="4">
    <source>
        <dbReference type="ARBA" id="ARBA00022737"/>
    </source>
</evidence>
<feature type="region of interest" description="Disordered" evidence="9">
    <location>
        <begin position="572"/>
        <end position="788"/>
    </location>
</feature>
<evidence type="ECO:0000313" key="12">
    <source>
        <dbReference type="Proteomes" id="UP000245946"/>
    </source>
</evidence>
<dbReference type="InterPro" id="IPR001878">
    <property type="entry name" value="Znf_CCHC"/>
</dbReference>
<dbReference type="GO" id="GO:0006397">
    <property type="term" value="P:mRNA processing"/>
    <property type="evidence" value="ECO:0007669"/>
    <property type="project" value="UniProtKB-KW"/>
</dbReference>
<dbReference type="PROSITE" id="PS50158">
    <property type="entry name" value="ZF_CCHC"/>
    <property type="match status" value="2"/>
</dbReference>
<evidence type="ECO:0000256" key="5">
    <source>
        <dbReference type="ARBA" id="ARBA00022771"/>
    </source>
</evidence>
<reference evidence="11 12" key="1">
    <citation type="journal article" date="2018" name="Mol. Biol. Evol.">
        <title>Broad Genomic Sampling Reveals a Smut Pathogenic Ancestry of the Fungal Clade Ustilaginomycotina.</title>
        <authorList>
            <person name="Kijpornyongpan T."/>
            <person name="Mondo S.J."/>
            <person name="Barry K."/>
            <person name="Sandor L."/>
            <person name="Lee J."/>
            <person name="Lipzen A."/>
            <person name="Pangilinan J."/>
            <person name="LaButti K."/>
            <person name="Hainaut M."/>
            <person name="Henrissat B."/>
            <person name="Grigoriev I.V."/>
            <person name="Spatafora J.W."/>
            <person name="Aime M.C."/>
        </authorList>
    </citation>
    <scope>NUCLEOTIDE SEQUENCE [LARGE SCALE GENOMIC DNA]</scope>
    <source>
        <strain evidence="11 12">MCA 4186</strain>
    </source>
</reference>
<comment type="subcellular location">
    <subcellularLocation>
        <location evidence="1">Nucleus</location>
    </subcellularLocation>
</comment>
<accession>A0A316Z5T4</accession>
<feature type="compositionally biased region" description="Basic and acidic residues" evidence="9">
    <location>
        <begin position="35"/>
        <end position="45"/>
    </location>
</feature>
<feature type="region of interest" description="Disordered" evidence="9">
    <location>
        <begin position="419"/>
        <end position="449"/>
    </location>
</feature>
<dbReference type="GO" id="GO:0071035">
    <property type="term" value="P:nuclear polyadenylation-dependent rRNA catabolic process"/>
    <property type="evidence" value="ECO:0007669"/>
    <property type="project" value="TreeGrafter"/>
</dbReference>
<feature type="compositionally biased region" description="Acidic residues" evidence="9">
    <location>
        <begin position="201"/>
        <end position="210"/>
    </location>
</feature>
<name>A0A316Z5T4_9BASI</name>
<protein>
    <recommendedName>
        <fullName evidence="10">CCHC-type domain-containing protein</fullName>
    </recommendedName>
</protein>
<proteinExistence type="predicted"/>